<evidence type="ECO:0000256" key="3">
    <source>
        <dbReference type="ARBA" id="ARBA00022963"/>
    </source>
</evidence>
<dbReference type="GeneID" id="87815597"/>
<keyword evidence="3" id="KW-0442">Lipid degradation</keyword>
<dbReference type="GO" id="GO:0003847">
    <property type="term" value="F:1-alkyl-2-acetylglycerophosphocholine esterase activity"/>
    <property type="evidence" value="ECO:0007669"/>
    <property type="project" value="UniProtKB-EC"/>
</dbReference>
<protein>
    <recommendedName>
        <fullName evidence="1">1-alkyl-2-acetylglycerophosphocholine esterase</fullName>
        <ecNumber evidence="1">3.1.1.47</ecNumber>
    </recommendedName>
</protein>
<keyword evidence="5" id="KW-0732">Signal</keyword>
<keyword evidence="4" id="KW-0443">Lipid metabolism</keyword>
<accession>A0AAN6VBN1</accession>
<comment type="caution">
    <text evidence="6">The sequence shown here is derived from an EMBL/GenBank/DDBJ whole genome shotgun (WGS) entry which is preliminary data.</text>
</comment>
<dbReference type="AlphaFoldDB" id="A0AAN6VBN1"/>
<reference evidence="6" key="2">
    <citation type="submission" date="2023-05" db="EMBL/GenBank/DDBJ databases">
        <authorList>
            <consortium name="Lawrence Berkeley National Laboratory"/>
            <person name="Steindorff A."/>
            <person name="Hensen N."/>
            <person name="Bonometti L."/>
            <person name="Westerberg I."/>
            <person name="Brannstrom I.O."/>
            <person name="Guillou S."/>
            <person name="Cros-Aarteil S."/>
            <person name="Calhoun S."/>
            <person name="Haridas S."/>
            <person name="Kuo A."/>
            <person name="Mondo S."/>
            <person name="Pangilinan J."/>
            <person name="Riley R."/>
            <person name="Labutti K."/>
            <person name="Andreopoulos B."/>
            <person name="Lipzen A."/>
            <person name="Chen C."/>
            <person name="Yanf M."/>
            <person name="Daum C."/>
            <person name="Ng V."/>
            <person name="Clum A."/>
            <person name="Ohm R."/>
            <person name="Martin F."/>
            <person name="Silar P."/>
            <person name="Natvig D."/>
            <person name="Lalanne C."/>
            <person name="Gautier V."/>
            <person name="Ament-Velasquez S.L."/>
            <person name="Kruys A."/>
            <person name="Hutchinson M.I."/>
            <person name="Powell A.J."/>
            <person name="Barry K."/>
            <person name="Miller A.N."/>
            <person name="Grigoriev I.V."/>
            <person name="Debuchy R."/>
            <person name="Gladieux P."/>
            <person name="Thoren M.H."/>
            <person name="Johannesson H."/>
        </authorList>
    </citation>
    <scope>NUCLEOTIDE SEQUENCE</scope>
    <source>
        <strain evidence="6">CBS 141.50</strain>
    </source>
</reference>
<evidence type="ECO:0000313" key="7">
    <source>
        <dbReference type="Proteomes" id="UP001302676"/>
    </source>
</evidence>
<dbReference type="GO" id="GO:0016042">
    <property type="term" value="P:lipid catabolic process"/>
    <property type="evidence" value="ECO:0007669"/>
    <property type="project" value="UniProtKB-KW"/>
</dbReference>
<dbReference type="RefSeq" id="XP_062641686.1">
    <property type="nucleotide sequence ID" value="XM_062778984.1"/>
</dbReference>
<dbReference type="InterPro" id="IPR029058">
    <property type="entry name" value="AB_hydrolase_fold"/>
</dbReference>
<evidence type="ECO:0000256" key="2">
    <source>
        <dbReference type="ARBA" id="ARBA00022801"/>
    </source>
</evidence>
<feature type="signal peptide" evidence="5">
    <location>
        <begin position="1"/>
        <end position="20"/>
    </location>
</feature>
<dbReference type="PANTHER" id="PTHR10272:SF14">
    <property type="entry name" value="PAF ACETYLHYDROLASE FAMILY PROTEIN"/>
    <property type="match status" value="1"/>
</dbReference>
<feature type="chain" id="PRO_5042938354" description="1-alkyl-2-acetylglycerophosphocholine esterase" evidence="5">
    <location>
        <begin position="21"/>
        <end position="400"/>
    </location>
</feature>
<proteinExistence type="predicted"/>
<keyword evidence="2" id="KW-0378">Hydrolase</keyword>
<dbReference type="SUPFAM" id="SSF53474">
    <property type="entry name" value="alpha/beta-Hydrolases"/>
    <property type="match status" value="1"/>
</dbReference>
<dbReference type="EC" id="3.1.1.47" evidence="1"/>
<evidence type="ECO:0000313" key="6">
    <source>
        <dbReference type="EMBL" id="KAK4148315.1"/>
    </source>
</evidence>
<sequence>MKPLQLSVLLSSITTPFAHALVFPLPANAPYQVQWTSTELVDANRPDPYNASHSRRIMFSQFTPISKGDCLKTCHVPYMSSFMGSVEEAIFDAFLGDDIGWPKGLLADLELEVCCKVRKHSSSNKPTHNKNHRTIIYDTGLNTTRLLYSAAAQNLAATRGYEVIVVDHPYDTDAVVFPDGSVIYGGRVPRDPEALEELAYALDARTQDAKMVLDYLGVPGGGPPSSSSRGSEGHKFGKVGFVGDSFGGPAAADAMLKDARVVAGVNMDGIMFGPAVDVGVAGPFLTFGTPEHNSTTEPTWTPFFNASVAQDAWIKELSVADSVHGLLIDFGLMGDVAGLRGEGSKLVGLVFGKITGQRTLEILSAYLSSFFDFALEGKGEGLLGGPSEEYPEISFIPLAA</sequence>
<reference evidence="6" key="1">
    <citation type="journal article" date="2023" name="Mol. Phylogenet. Evol.">
        <title>Genome-scale phylogeny and comparative genomics of the fungal order Sordariales.</title>
        <authorList>
            <person name="Hensen N."/>
            <person name="Bonometti L."/>
            <person name="Westerberg I."/>
            <person name="Brannstrom I.O."/>
            <person name="Guillou S."/>
            <person name="Cros-Aarteil S."/>
            <person name="Calhoun S."/>
            <person name="Haridas S."/>
            <person name="Kuo A."/>
            <person name="Mondo S."/>
            <person name="Pangilinan J."/>
            <person name="Riley R."/>
            <person name="LaButti K."/>
            <person name="Andreopoulos B."/>
            <person name="Lipzen A."/>
            <person name="Chen C."/>
            <person name="Yan M."/>
            <person name="Daum C."/>
            <person name="Ng V."/>
            <person name="Clum A."/>
            <person name="Steindorff A."/>
            <person name="Ohm R.A."/>
            <person name="Martin F."/>
            <person name="Silar P."/>
            <person name="Natvig D.O."/>
            <person name="Lalanne C."/>
            <person name="Gautier V."/>
            <person name="Ament-Velasquez S.L."/>
            <person name="Kruys A."/>
            <person name="Hutchinson M.I."/>
            <person name="Powell A.J."/>
            <person name="Barry K."/>
            <person name="Miller A.N."/>
            <person name="Grigoriev I.V."/>
            <person name="Debuchy R."/>
            <person name="Gladieux P."/>
            <person name="Hiltunen Thoren M."/>
            <person name="Johannesson H."/>
        </authorList>
    </citation>
    <scope>NUCLEOTIDE SEQUENCE</scope>
    <source>
        <strain evidence="6">CBS 141.50</strain>
    </source>
</reference>
<dbReference type="Proteomes" id="UP001302676">
    <property type="component" value="Unassembled WGS sequence"/>
</dbReference>
<name>A0AAN6VBN1_9PEZI</name>
<evidence type="ECO:0000256" key="4">
    <source>
        <dbReference type="ARBA" id="ARBA00023098"/>
    </source>
</evidence>
<evidence type="ECO:0000256" key="1">
    <source>
        <dbReference type="ARBA" id="ARBA00013201"/>
    </source>
</evidence>
<gene>
    <name evidence="6" type="ORF">C8A04DRAFT_24124</name>
</gene>
<dbReference type="Gene3D" id="3.40.50.1820">
    <property type="entry name" value="alpha/beta hydrolase"/>
    <property type="match status" value="1"/>
</dbReference>
<evidence type="ECO:0000256" key="5">
    <source>
        <dbReference type="SAM" id="SignalP"/>
    </source>
</evidence>
<dbReference type="EMBL" id="MU853554">
    <property type="protein sequence ID" value="KAK4148315.1"/>
    <property type="molecule type" value="Genomic_DNA"/>
</dbReference>
<organism evidence="6 7">
    <name type="scientific">Dichotomopilus funicola</name>
    <dbReference type="NCBI Taxonomy" id="1934379"/>
    <lineage>
        <taxon>Eukaryota</taxon>
        <taxon>Fungi</taxon>
        <taxon>Dikarya</taxon>
        <taxon>Ascomycota</taxon>
        <taxon>Pezizomycotina</taxon>
        <taxon>Sordariomycetes</taxon>
        <taxon>Sordariomycetidae</taxon>
        <taxon>Sordariales</taxon>
        <taxon>Chaetomiaceae</taxon>
        <taxon>Dichotomopilus</taxon>
    </lineage>
</organism>
<keyword evidence="7" id="KW-1185">Reference proteome</keyword>
<dbReference type="PANTHER" id="PTHR10272">
    <property type="entry name" value="PLATELET-ACTIVATING FACTOR ACETYLHYDROLASE"/>
    <property type="match status" value="1"/>
</dbReference>